<keyword evidence="2" id="KW-1185">Reference proteome</keyword>
<organism evidence="1 2">
    <name type="scientific">Candidatus Propionivibrio aalborgensis</name>
    <dbReference type="NCBI Taxonomy" id="1860101"/>
    <lineage>
        <taxon>Bacteria</taxon>
        <taxon>Pseudomonadati</taxon>
        <taxon>Pseudomonadota</taxon>
        <taxon>Betaproteobacteria</taxon>
        <taxon>Rhodocyclales</taxon>
        <taxon>Rhodocyclaceae</taxon>
        <taxon>Propionivibrio</taxon>
    </lineage>
</organism>
<dbReference type="AlphaFoldDB" id="A0A1A8Y0I7"/>
<protein>
    <submittedName>
        <fullName evidence="1">Uncharacterized protein</fullName>
    </submittedName>
</protein>
<name>A0A1A8Y0I7_9RHOO</name>
<reference evidence="1 2" key="1">
    <citation type="submission" date="2016-06" db="EMBL/GenBank/DDBJ databases">
        <authorList>
            <person name="Kjaerup R.B."/>
            <person name="Dalgaard T.S."/>
            <person name="Juul-Madsen H.R."/>
        </authorList>
    </citation>
    <scope>NUCLEOTIDE SEQUENCE [LARGE SCALE GENOMIC DNA]</scope>
    <source>
        <strain evidence="1">2</strain>
    </source>
</reference>
<dbReference type="RefSeq" id="WP_186412247.1">
    <property type="nucleotide sequence ID" value="NZ_FLQY01000364.1"/>
</dbReference>
<gene>
    <name evidence="1" type="ORF">PROAA_610034</name>
</gene>
<evidence type="ECO:0000313" key="1">
    <source>
        <dbReference type="EMBL" id="SBT10674.1"/>
    </source>
</evidence>
<dbReference type="Proteomes" id="UP000199600">
    <property type="component" value="Unassembled WGS sequence"/>
</dbReference>
<proteinExistence type="predicted"/>
<sequence length="71" mass="7921">MEIDRTTETWRALVERTEERLADCRAKNDGALDAEKTAHLRGRIAELKDLLALDNPIPALVADEPSGPFAY</sequence>
<evidence type="ECO:0000313" key="2">
    <source>
        <dbReference type="Proteomes" id="UP000199600"/>
    </source>
</evidence>
<dbReference type="EMBL" id="FLQY01000364">
    <property type="protein sequence ID" value="SBT10674.1"/>
    <property type="molecule type" value="Genomic_DNA"/>
</dbReference>
<accession>A0A1A8Y0I7</accession>